<dbReference type="InterPro" id="IPR028349">
    <property type="entry name" value="PafC-like"/>
</dbReference>
<organism evidence="4 5">
    <name type="scientific">Alkaliphilus flagellatus</name>
    <dbReference type="NCBI Taxonomy" id="2841507"/>
    <lineage>
        <taxon>Bacteria</taxon>
        <taxon>Bacillati</taxon>
        <taxon>Bacillota</taxon>
        <taxon>Clostridia</taxon>
        <taxon>Peptostreptococcales</taxon>
        <taxon>Natronincolaceae</taxon>
        <taxon>Alkaliphilus</taxon>
    </lineage>
</organism>
<dbReference type="InterPro" id="IPR026881">
    <property type="entry name" value="WYL_dom"/>
</dbReference>
<dbReference type="PIRSF" id="PIRSF016838">
    <property type="entry name" value="PafC"/>
    <property type="match status" value="1"/>
</dbReference>
<proteinExistence type="predicted"/>
<gene>
    <name evidence="4" type="ORF">KQI88_06735</name>
</gene>
<dbReference type="PANTHER" id="PTHR34580">
    <property type="match status" value="1"/>
</dbReference>
<dbReference type="InterPro" id="IPR013196">
    <property type="entry name" value="HTH_11"/>
</dbReference>
<dbReference type="Pfam" id="PF13280">
    <property type="entry name" value="WYL"/>
    <property type="match status" value="1"/>
</dbReference>
<keyword evidence="5" id="KW-1185">Reference proteome</keyword>
<dbReference type="EMBL" id="JAHLQK010000002">
    <property type="protein sequence ID" value="MBU5676108.1"/>
    <property type="molecule type" value="Genomic_DNA"/>
</dbReference>
<dbReference type="InterPro" id="IPR057727">
    <property type="entry name" value="WCX_dom"/>
</dbReference>
<dbReference type="PANTHER" id="PTHR34580:SF1">
    <property type="entry name" value="PROTEIN PAFC"/>
    <property type="match status" value="1"/>
</dbReference>
<dbReference type="Pfam" id="PF25583">
    <property type="entry name" value="WCX"/>
    <property type="match status" value="1"/>
</dbReference>
<feature type="domain" description="HTH deoR-type" evidence="3">
    <location>
        <begin position="2"/>
        <end position="60"/>
    </location>
</feature>
<evidence type="ECO:0000256" key="2">
    <source>
        <dbReference type="ARBA" id="ARBA00023163"/>
    </source>
</evidence>
<keyword evidence="1" id="KW-0805">Transcription regulation</keyword>
<evidence type="ECO:0000256" key="1">
    <source>
        <dbReference type="ARBA" id="ARBA00023015"/>
    </source>
</evidence>
<dbReference type="PROSITE" id="PS52050">
    <property type="entry name" value="WYL"/>
    <property type="match status" value="1"/>
</dbReference>
<dbReference type="Pfam" id="PF08279">
    <property type="entry name" value="HTH_11"/>
    <property type="match status" value="1"/>
</dbReference>
<evidence type="ECO:0000313" key="5">
    <source>
        <dbReference type="Proteomes" id="UP000779508"/>
    </source>
</evidence>
<keyword evidence="2" id="KW-0804">Transcription</keyword>
<dbReference type="InterPro" id="IPR001034">
    <property type="entry name" value="DeoR_HTH"/>
</dbReference>
<accession>A0ABS6G394</accession>
<protein>
    <submittedName>
        <fullName evidence="4">YafY family transcriptional regulator</fullName>
    </submittedName>
</protein>
<evidence type="ECO:0000313" key="4">
    <source>
        <dbReference type="EMBL" id="MBU5676108.1"/>
    </source>
</evidence>
<dbReference type="Proteomes" id="UP000779508">
    <property type="component" value="Unassembled WGS sequence"/>
</dbReference>
<dbReference type="PROSITE" id="PS51000">
    <property type="entry name" value="HTH_DEOR_2"/>
    <property type="match status" value="1"/>
</dbReference>
<reference evidence="4 5" key="1">
    <citation type="submission" date="2021-06" db="EMBL/GenBank/DDBJ databases">
        <authorList>
            <person name="Sun Q."/>
            <person name="Li D."/>
        </authorList>
    </citation>
    <scope>NUCLEOTIDE SEQUENCE [LARGE SCALE GENOMIC DNA]</scope>
    <source>
        <strain evidence="4 5">MSJ-5</strain>
    </source>
</reference>
<sequence length="300" mass="35321">MQMNRLFEIIYILLGKKRITAKELSEHFEVSQRTIYRDIETLSAAGIPIYTNKGKGGGISLLDNFVLNKSILSEQEQNEILMSLQTLNAVQFPDIEPVLHKLSTLFKKQSMNWIDVDFSHWGSDENERQKFNLLKTAIQNGNVLIFDYFSSYGEKTKRTIEPIRLIFKEQSWYIYGFCRSKNDFRLFKITRIKNLSQLNETFRRESPNNIYNGFQDHNNKIVELVLKIEGKMAYRIYDEFNPEYILKNLDGSFTVTAIFPEGEWIYSYVLSYGDFAEVLEPKHVRDTIKRRLENGLKKYL</sequence>
<name>A0ABS6G394_9FIRM</name>
<evidence type="ECO:0000259" key="3">
    <source>
        <dbReference type="PROSITE" id="PS51000"/>
    </source>
</evidence>
<dbReference type="InterPro" id="IPR051534">
    <property type="entry name" value="CBASS_pafABC_assoc_protein"/>
</dbReference>
<comment type="caution">
    <text evidence="4">The sequence shown here is derived from an EMBL/GenBank/DDBJ whole genome shotgun (WGS) entry which is preliminary data.</text>
</comment>